<protein>
    <submittedName>
        <fullName evidence="3">Uncharacterized protein</fullName>
    </submittedName>
</protein>
<dbReference type="RefSeq" id="WP_065700814.1">
    <property type="nucleotide sequence ID" value="NZ_CP049211.1"/>
</dbReference>
<accession>A0AAE7R9M8</accession>
<dbReference type="KEGG" id="arui:G6M88_25785"/>
<dbReference type="Proteomes" id="UP000663912">
    <property type="component" value="Plasmid pW2_73_4"/>
</dbReference>
<dbReference type="EMBL" id="JAAMCP010000017">
    <property type="protein sequence ID" value="NTF39947.1"/>
    <property type="molecule type" value="Genomic_DNA"/>
</dbReference>
<keyword evidence="3" id="KW-0614">Plasmid</keyword>
<keyword evidence="1" id="KW-0472">Membrane</keyword>
<keyword evidence="5" id="KW-1185">Reference proteome</keyword>
<evidence type="ECO:0000313" key="2">
    <source>
        <dbReference type="EMBL" id="NTF39947.1"/>
    </source>
</evidence>
<evidence type="ECO:0000313" key="4">
    <source>
        <dbReference type="Proteomes" id="UP000663912"/>
    </source>
</evidence>
<evidence type="ECO:0000256" key="1">
    <source>
        <dbReference type="SAM" id="Phobius"/>
    </source>
</evidence>
<feature type="transmembrane region" description="Helical" evidence="1">
    <location>
        <begin position="69"/>
        <end position="92"/>
    </location>
</feature>
<geneLocation type="plasmid" evidence="3 4">
    <name>pW2_73_4</name>
</geneLocation>
<gene>
    <name evidence="2" type="ORF">G6L72_25015</name>
    <name evidence="3" type="ORF">G6M88_25785</name>
</gene>
<keyword evidence="1" id="KW-1133">Transmembrane helix</keyword>
<dbReference type="AlphaFoldDB" id="A0AAE7R9M8"/>
<keyword evidence="1" id="KW-0812">Transmembrane</keyword>
<feature type="transmembrane region" description="Helical" evidence="1">
    <location>
        <begin position="143"/>
        <end position="169"/>
    </location>
</feature>
<name>A0AAE7R9M8_9HYPH</name>
<sequence length="171" mass="17957">MLKNVDWSQIDPEMTDFVLSQSEKYLATQIQTSLAADQRALTTASIFTTLGAAILTAAIAYWTIEKNTAVLAAGIAAGVAAVGGALLCLYAARPTDFYFPGATPEAWVPALSEPLKTAKGGEIENYQANIDDNDIVLSKNAKALWAGSVIAASSPAVGGLVWSITVLFFQA</sequence>
<proteinExistence type="predicted"/>
<reference evidence="2 5" key="1">
    <citation type="journal article" date="2020" name="Science">
        <title>Unexpected conservation and global transmission of agrobacterial virulence plasmids.</title>
        <authorList>
            <person name="Weisberg A.J."/>
            <person name="Davis E.W. 2nd"/>
            <person name="Tabima J."/>
            <person name="Belcher M.S."/>
            <person name="Miller M."/>
            <person name="Kuo C.H."/>
            <person name="Loper J.E."/>
            <person name="Grunwald N.J."/>
            <person name="Putnam M.L."/>
            <person name="Chang J.H."/>
        </authorList>
    </citation>
    <scope>NUCLEOTIDE SEQUENCE [LARGE SCALE GENOMIC DNA]</scope>
    <source>
        <strain evidence="2 5">A19/93</strain>
    </source>
</reference>
<evidence type="ECO:0000313" key="3">
    <source>
        <dbReference type="EMBL" id="QTG03856.1"/>
    </source>
</evidence>
<feature type="transmembrane region" description="Helical" evidence="1">
    <location>
        <begin position="40"/>
        <end position="62"/>
    </location>
</feature>
<evidence type="ECO:0000313" key="5">
    <source>
        <dbReference type="Proteomes" id="UP000822331"/>
    </source>
</evidence>
<organism evidence="3 4">
    <name type="scientific">Agrobacterium rubi</name>
    <dbReference type="NCBI Taxonomy" id="28099"/>
    <lineage>
        <taxon>Bacteria</taxon>
        <taxon>Pseudomonadati</taxon>
        <taxon>Pseudomonadota</taxon>
        <taxon>Alphaproteobacteria</taxon>
        <taxon>Hyphomicrobiales</taxon>
        <taxon>Rhizobiaceae</taxon>
        <taxon>Rhizobium/Agrobacterium group</taxon>
        <taxon>Agrobacterium</taxon>
    </lineage>
</organism>
<dbReference type="EMBL" id="CP049211">
    <property type="protein sequence ID" value="QTG03856.1"/>
    <property type="molecule type" value="Genomic_DNA"/>
</dbReference>
<dbReference type="Proteomes" id="UP000822331">
    <property type="component" value="Unassembled WGS sequence"/>
</dbReference>
<reference evidence="3" key="2">
    <citation type="submission" date="2020-02" db="EMBL/GenBank/DDBJ databases">
        <title>Unexpected conservation and global transmission of agrobacterial virulence plasmids.</title>
        <authorList>
            <person name="Weisberg A.J."/>
            <person name="Davis E.W. II"/>
            <person name="Tabima J.R."/>
            <person name="Belcher M.S."/>
            <person name="Miller M."/>
            <person name="Kuo C.-H."/>
            <person name="Loper J.E."/>
            <person name="Grunwald N.J."/>
            <person name="Putnam M.L."/>
            <person name="Chang J.H."/>
        </authorList>
    </citation>
    <scope>NUCLEOTIDE SEQUENCE</scope>
    <source>
        <strain evidence="3">W2/73</strain>
        <plasmid evidence="3">pW2_73_4</plasmid>
    </source>
</reference>